<dbReference type="NCBIfam" id="NF008275">
    <property type="entry name" value="PRK11053.1"/>
    <property type="match status" value="1"/>
</dbReference>
<keyword evidence="10" id="KW-1185">Reference proteome</keyword>
<evidence type="ECO:0000256" key="5">
    <source>
        <dbReference type="ARBA" id="ARBA00022857"/>
    </source>
</evidence>
<dbReference type="CDD" id="cd02149">
    <property type="entry name" value="NfsB-like"/>
    <property type="match status" value="1"/>
</dbReference>
<evidence type="ECO:0000256" key="7">
    <source>
        <dbReference type="ARBA" id="ARBA00023027"/>
    </source>
</evidence>
<keyword evidence="3" id="KW-0285">Flavoprotein</keyword>
<gene>
    <name evidence="9" type="ORF">CKO43_20800</name>
</gene>
<evidence type="ECO:0000256" key="1">
    <source>
        <dbReference type="ARBA" id="ARBA00001917"/>
    </source>
</evidence>
<dbReference type="InterPro" id="IPR000415">
    <property type="entry name" value="Nitroreductase-like"/>
</dbReference>
<dbReference type="InterPro" id="IPR050627">
    <property type="entry name" value="Nitroreductase/BluB"/>
</dbReference>
<evidence type="ECO:0000256" key="6">
    <source>
        <dbReference type="ARBA" id="ARBA00023002"/>
    </source>
</evidence>
<proteinExistence type="inferred from homology"/>
<keyword evidence="4" id="KW-0288">FMN</keyword>
<keyword evidence="5" id="KW-0521">NADP</keyword>
<protein>
    <submittedName>
        <fullName evidence="9">NAD(P)H nitroreductase</fullName>
    </submittedName>
</protein>
<evidence type="ECO:0000313" key="10">
    <source>
        <dbReference type="Proteomes" id="UP001041814"/>
    </source>
</evidence>
<dbReference type="EMBL" id="NRRU01000103">
    <property type="protein sequence ID" value="MBK1715203.1"/>
    <property type="molecule type" value="Genomic_DNA"/>
</dbReference>
<dbReference type="InterPro" id="IPR033878">
    <property type="entry name" value="NfsB-like"/>
</dbReference>
<evidence type="ECO:0000313" key="9">
    <source>
        <dbReference type="EMBL" id="MBK1715203.1"/>
    </source>
</evidence>
<comment type="cofactor">
    <cofactor evidence="1">
        <name>FMN</name>
        <dbReference type="ChEBI" id="CHEBI:58210"/>
    </cofactor>
</comment>
<dbReference type="Gene3D" id="3.40.109.10">
    <property type="entry name" value="NADH Oxidase"/>
    <property type="match status" value="1"/>
</dbReference>
<evidence type="ECO:0000259" key="8">
    <source>
        <dbReference type="Pfam" id="PF00881"/>
    </source>
</evidence>
<name>A0ABS1E096_RUBGE</name>
<keyword evidence="7" id="KW-0520">NAD</keyword>
<keyword evidence="6" id="KW-0560">Oxidoreductase</keyword>
<dbReference type="InterPro" id="IPR029479">
    <property type="entry name" value="Nitroreductase"/>
</dbReference>
<feature type="domain" description="Nitroreductase" evidence="8">
    <location>
        <begin position="13"/>
        <end position="194"/>
    </location>
</feature>
<dbReference type="PANTHER" id="PTHR23026">
    <property type="entry name" value="NADPH NITROREDUCTASE"/>
    <property type="match status" value="1"/>
</dbReference>
<dbReference type="SUPFAM" id="SSF55469">
    <property type="entry name" value="FMN-dependent nitroreductase-like"/>
    <property type="match status" value="1"/>
</dbReference>
<sequence>MSLAPAAVTELMLQRHTAKAFDPTFSLDAEQRQAIDDLLRLAPSSTNTQPWHFVVAESAEGRQRIAEAMAGPYAYNVPKTTQAALVVVIAARTGVDDAYLEALLAQEQQDGRFVSDQARNGQHQSRRGYHQLHRELGDAPLWFQKQAYIALGTLLLGASALGLDACPMEGFDGARLDELLGLHEQGLASQIVVGLGRRSDADFNAALPKSRWPAERVLTRI</sequence>
<reference evidence="9" key="2">
    <citation type="journal article" date="2020" name="Microorganisms">
        <title>Osmotic Adaptation and Compatible Solute Biosynthesis of Phototrophic Bacteria as Revealed from Genome Analyses.</title>
        <authorList>
            <person name="Imhoff J.F."/>
            <person name="Rahn T."/>
            <person name="Kunzel S."/>
            <person name="Keller A."/>
            <person name="Neulinger S.C."/>
        </authorList>
    </citation>
    <scope>NUCLEOTIDE SEQUENCE</scope>
    <source>
        <strain evidence="9">IM 151</strain>
    </source>
</reference>
<dbReference type="RefSeq" id="WP_200379846.1">
    <property type="nucleotide sequence ID" value="NZ_NRRU01000103.1"/>
</dbReference>
<comment type="similarity">
    <text evidence="2">Belongs to the nitroreductase family.</text>
</comment>
<evidence type="ECO:0000256" key="3">
    <source>
        <dbReference type="ARBA" id="ARBA00022630"/>
    </source>
</evidence>
<accession>A0ABS1E096</accession>
<evidence type="ECO:0000256" key="4">
    <source>
        <dbReference type="ARBA" id="ARBA00022643"/>
    </source>
</evidence>
<evidence type="ECO:0000256" key="2">
    <source>
        <dbReference type="ARBA" id="ARBA00007118"/>
    </source>
</evidence>
<dbReference type="Pfam" id="PF00881">
    <property type="entry name" value="Nitroreductase"/>
    <property type="match status" value="1"/>
</dbReference>
<dbReference type="Proteomes" id="UP001041814">
    <property type="component" value="Unassembled WGS sequence"/>
</dbReference>
<organism evidence="9 10">
    <name type="scientific">Rubrivivax gelatinosus</name>
    <name type="common">Rhodocyclus gelatinosus</name>
    <name type="synonym">Rhodopseudomonas gelatinosa</name>
    <dbReference type="NCBI Taxonomy" id="28068"/>
    <lineage>
        <taxon>Bacteria</taxon>
        <taxon>Pseudomonadati</taxon>
        <taxon>Pseudomonadota</taxon>
        <taxon>Betaproteobacteria</taxon>
        <taxon>Burkholderiales</taxon>
        <taxon>Sphaerotilaceae</taxon>
        <taxon>Rubrivivax</taxon>
    </lineage>
</organism>
<dbReference type="PANTHER" id="PTHR23026:SF125">
    <property type="entry name" value="OXYGEN-INSENSITIVE NAD(P)H NITROREDUCTASE"/>
    <property type="match status" value="1"/>
</dbReference>
<comment type="caution">
    <text evidence="9">The sequence shown here is derived from an EMBL/GenBank/DDBJ whole genome shotgun (WGS) entry which is preliminary data.</text>
</comment>
<reference evidence="9" key="1">
    <citation type="submission" date="2017-08" db="EMBL/GenBank/DDBJ databases">
        <authorList>
            <person name="Imhoff J.F."/>
            <person name="Rahn T."/>
            <person name="Kuenzel S."/>
            <person name="Neulinger S.C."/>
        </authorList>
    </citation>
    <scope>NUCLEOTIDE SEQUENCE</scope>
    <source>
        <strain evidence="9">IM 151</strain>
    </source>
</reference>